<reference evidence="5 6" key="1">
    <citation type="submission" date="2018-11" db="EMBL/GenBank/DDBJ databases">
        <title>Bradyrhizobium sp. nov., isolated from effective nodules of peanut in China.</title>
        <authorList>
            <person name="Li Y."/>
        </authorList>
    </citation>
    <scope>NUCLEOTIDE SEQUENCE [LARGE SCALE GENOMIC DNA]</scope>
    <source>
        <strain evidence="5 6">CCBAU 51770</strain>
    </source>
</reference>
<dbReference type="InterPro" id="IPR011711">
    <property type="entry name" value="GntR_C"/>
</dbReference>
<name>A0A4Q0QRF1_9BRAD</name>
<dbReference type="Gene3D" id="1.20.120.530">
    <property type="entry name" value="GntR ligand-binding domain-like"/>
    <property type="match status" value="1"/>
</dbReference>
<dbReference type="Pfam" id="PF00392">
    <property type="entry name" value="GntR"/>
    <property type="match status" value="1"/>
</dbReference>
<feature type="domain" description="HTH gntR-type" evidence="4">
    <location>
        <begin position="1"/>
        <end position="67"/>
    </location>
</feature>
<evidence type="ECO:0000256" key="1">
    <source>
        <dbReference type="ARBA" id="ARBA00023015"/>
    </source>
</evidence>
<accession>A0A4Q0QRF1</accession>
<dbReference type="InterPro" id="IPR000524">
    <property type="entry name" value="Tscrpt_reg_HTH_GntR"/>
</dbReference>
<dbReference type="InterPro" id="IPR008920">
    <property type="entry name" value="TF_FadR/GntR_C"/>
</dbReference>
<dbReference type="AlphaFoldDB" id="A0A4Q0QRF1"/>
<protein>
    <submittedName>
        <fullName evidence="5">GntR family transcriptional regulator</fullName>
    </submittedName>
</protein>
<dbReference type="CDD" id="cd07377">
    <property type="entry name" value="WHTH_GntR"/>
    <property type="match status" value="1"/>
</dbReference>
<gene>
    <name evidence="5" type="ORF">EAS61_12390</name>
</gene>
<organism evidence="5 6">
    <name type="scientific">Bradyrhizobium zhanjiangense</name>
    <dbReference type="NCBI Taxonomy" id="1325107"/>
    <lineage>
        <taxon>Bacteria</taxon>
        <taxon>Pseudomonadati</taxon>
        <taxon>Pseudomonadota</taxon>
        <taxon>Alphaproteobacteria</taxon>
        <taxon>Hyphomicrobiales</taxon>
        <taxon>Nitrobacteraceae</taxon>
        <taxon>Bradyrhizobium</taxon>
    </lineage>
</organism>
<sequence>MQSKRIYGLLRQQILTCQLPPGRELREQELAQEFDVSKSPVREALQQLVSEGLIIVIPRQGYRVAPVSLRDANEVFTFRLAMELACLAEAVKNASEDELKSLDRFREFDGDYEREFIAYNRDFHCTLARCSGNARMARTTCDLIEETERLVRMSVAAVRGPNAHKFVEEHNAIITALQARDSRRAVSLLRAHVGAAVKRFSTALEWTVMQA</sequence>
<dbReference type="PANTHER" id="PTHR43537">
    <property type="entry name" value="TRANSCRIPTIONAL REGULATOR, GNTR FAMILY"/>
    <property type="match status" value="1"/>
</dbReference>
<comment type="caution">
    <text evidence="5">The sequence shown here is derived from an EMBL/GenBank/DDBJ whole genome shotgun (WGS) entry which is preliminary data.</text>
</comment>
<dbReference type="PANTHER" id="PTHR43537:SF45">
    <property type="entry name" value="GNTR FAMILY REGULATORY PROTEIN"/>
    <property type="match status" value="1"/>
</dbReference>
<dbReference type="GO" id="GO:0003700">
    <property type="term" value="F:DNA-binding transcription factor activity"/>
    <property type="evidence" value="ECO:0007669"/>
    <property type="project" value="InterPro"/>
</dbReference>
<dbReference type="RefSeq" id="WP_128933814.1">
    <property type="nucleotide sequence ID" value="NZ_CP022221.1"/>
</dbReference>
<dbReference type="GO" id="GO:0003677">
    <property type="term" value="F:DNA binding"/>
    <property type="evidence" value="ECO:0007669"/>
    <property type="project" value="UniProtKB-KW"/>
</dbReference>
<dbReference type="SUPFAM" id="SSF46785">
    <property type="entry name" value="Winged helix' DNA-binding domain"/>
    <property type="match status" value="1"/>
</dbReference>
<dbReference type="InterPro" id="IPR036388">
    <property type="entry name" value="WH-like_DNA-bd_sf"/>
</dbReference>
<dbReference type="Proteomes" id="UP000290174">
    <property type="component" value="Unassembled WGS sequence"/>
</dbReference>
<dbReference type="Gene3D" id="1.10.10.10">
    <property type="entry name" value="Winged helix-like DNA-binding domain superfamily/Winged helix DNA-binding domain"/>
    <property type="match status" value="1"/>
</dbReference>
<evidence type="ECO:0000256" key="3">
    <source>
        <dbReference type="ARBA" id="ARBA00023163"/>
    </source>
</evidence>
<dbReference type="PROSITE" id="PS50949">
    <property type="entry name" value="HTH_GNTR"/>
    <property type="match status" value="1"/>
</dbReference>
<dbReference type="SMART" id="SM00895">
    <property type="entry name" value="FCD"/>
    <property type="match status" value="1"/>
</dbReference>
<proteinExistence type="predicted"/>
<keyword evidence="1" id="KW-0805">Transcription regulation</keyword>
<keyword evidence="3" id="KW-0804">Transcription</keyword>
<dbReference type="EMBL" id="RKMK01000008">
    <property type="protein sequence ID" value="RXG99472.1"/>
    <property type="molecule type" value="Genomic_DNA"/>
</dbReference>
<dbReference type="SUPFAM" id="SSF48008">
    <property type="entry name" value="GntR ligand-binding domain-like"/>
    <property type="match status" value="1"/>
</dbReference>
<evidence type="ECO:0000313" key="5">
    <source>
        <dbReference type="EMBL" id="RXG99472.1"/>
    </source>
</evidence>
<dbReference type="Pfam" id="PF07729">
    <property type="entry name" value="FCD"/>
    <property type="match status" value="1"/>
</dbReference>
<dbReference type="InterPro" id="IPR036390">
    <property type="entry name" value="WH_DNA-bd_sf"/>
</dbReference>
<evidence type="ECO:0000259" key="4">
    <source>
        <dbReference type="PROSITE" id="PS50949"/>
    </source>
</evidence>
<dbReference type="PRINTS" id="PR00035">
    <property type="entry name" value="HTHGNTR"/>
</dbReference>
<keyword evidence="2" id="KW-0238">DNA-binding</keyword>
<evidence type="ECO:0000313" key="6">
    <source>
        <dbReference type="Proteomes" id="UP000290174"/>
    </source>
</evidence>
<evidence type="ECO:0000256" key="2">
    <source>
        <dbReference type="ARBA" id="ARBA00023125"/>
    </source>
</evidence>
<dbReference type="SMART" id="SM00345">
    <property type="entry name" value="HTH_GNTR"/>
    <property type="match status" value="1"/>
</dbReference>